<keyword evidence="3" id="KW-0378">Hydrolase</keyword>
<dbReference type="PANTHER" id="PTHR31490:SF2">
    <property type="entry name" value="GLYCOSYL HYDROLASE FAMILY 10 PROTEIN"/>
    <property type="match status" value="1"/>
</dbReference>
<keyword evidence="4" id="KW-0119">Carbohydrate metabolism</keyword>
<dbReference type="InterPro" id="IPR001000">
    <property type="entry name" value="GH10_dom"/>
</dbReference>
<dbReference type="Proteomes" id="UP000242715">
    <property type="component" value="Unassembled WGS sequence"/>
</dbReference>
<reference evidence="8" key="1">
    <citation type="journal article" date="2017" name="Front. Plant Sci.">
        <title>Climate Clever Clovers: New Paradigm to Reduce the Environmental Footprint of Ruminants by Breeding Low Methanogenic Forages Utilizing Haplotype Variation.</title>
        <authorList>
            <person name="Kaur P."/>
            <person name="Appels R."/>
            <person name="Bayer P.E."/>
            <person name="Keeble-Gagnere G."/>
            <person name="Wang J."/>
            <person name="Hirakawa H."/>
            <person name="Shirasawa K."/>
            <person name="Vercoe P."/>
            <person name="Stefanova K."/>
            <person name="Durmic Z."/>
            <person name="Nichols P."/>
            <person name="Revell C."/>
            <person name="Isobe S.N."/>
            <person name="Edwards D."/>
            <person name="Erskine W."/>
        </authorList>
    </citation>
    <scope>NUCLEOTIDE SEQUENCE [LARGE SCALE GENOMIC DNA]</scope>
    <source>
        <strain evidence="8">cv. Daliak</strain>
    </source>
</reference>
<dbReference type="GO" id="GO:0031176">
    <property type="term" value="F:endo-1,4-beta-xylanase activity"/>
    <property type="evidence" value="ECO:0007669"/>
    <property type="project" value="UniProtKB-ARBA"/>
</dbReference>
<dbReference type="Pfam" id="PF00331">
    <property type="entry name" value="Glyco_hydro_10"/>
    <property type="match status" value="1"/>
</dbReference>
<keyword evidence="5" id="KW-0624">Polysaccharide degradation</keyword>
<dbReference type="PANTHER" id="PTHR31490">
    <property type="entry name" value="GLYCOSYL HYDROLASE"/>
    <property type="match status" value="1"/>
</dbReference>
<evidence type="ECO:0000256" key="2">
    <source>
        <dbReference type="ARBA" id="ARBA00022737"/>
    </source>
</evidence>
<evidence type="ECO:0000256" key="5">
    <source>
        <dbReference type="ARBA" id="ARBA00023326"/>
    </source>
</evidence>
<dbReference type="Gene3D" id="3.20.20.80">
    <property type="entry name" value="Glycosidases"/>
    <property type="match status" value="1"/>
</dbReference>
<evidence type="ECO:0000313" key="8">
    <source>
        <dbReference type="Proteomes" id="UP000242715"/>
    </source>
</evidence>
<evidence type="ECO:0000259" key="6">
    <source>
        <dbReference type="PROSITE" id="PS51760"/>
    </source>
</evidence>
<evidence type="ECO:0000256" key="4">
    <source>
        <dbReference type="ARBA" id="ARBA00023277"/>
    </source>
</evidence>
<protein>
    <recommendedName>
        <fullName evidence="6">GH10 domain-containing protein</fullName>
    </recommendedName>
</protein>
<feature type="domain" description="GH10" evidence="6">
    <location>
        <begin position="97"/>
        <end position="421"/>
    </location>
</feature>
<name>A0A2Z6N143_TRISU</name>
<gene>
    <name evidence="7" type="ORF">TSUD_53270</name>
</gene>
<accession>A0A2Z6N143</accession>
<dbReference type="AlphaFoldDB" id="A0A2Z6N143"/>
<dbReference type="OrthoDB" id="3055998at2759"/>
<dbReference type="SMART" id="SM00633">
    <property type="entry name" value="Glyco_10"/>
    <property type="match status" value="1"/>
</dbReference>
<evidence type="ECO:0000256" key="3">
    <source>
        <dbReference type="ARBA" id="ARBA00022801"/>
    </source>
</evidence>
<dbReference type="GO" id="GO:0000272">
    <property type="term" value="P:polysaccharide catabolic process"/>
    <property type="evidence" value="ECO:0007669"/>
    <property type="project" value="UniProtKB-KW"/>
</dbReference>
<evidence type="ECO:0000256" key="1">
    <source>
        <dbReference type="ARBA" id="ARBA00007495"/>
    </source>
</evidence>
<dbReference type="InterPro" id="IPR003305">
    <property type="entry name" value="CenC_carb-bd"/>
</dbReference>
<dbReference type="InterPro" id="IPR017853">
    <property type="entry name" value="GH"/>
</dbReference>
<organism evidence="7 8">
    <name type="scientific">Trifolium subterraneum</name>
    <name type="common">Subterranean clover</name>
    <dbReference type="NCBI Taxonomy" id="3900"/>
    <lineage>
        <taxon>Eukaryota</taxon>
        <taxon>Viridiplantae</taxon>
        <taxon>Streptophyta</taxon>
        <taxon>Embryophyta</taxon>
        <taxon>Tracheophyta</taxon>
        <taxon>Spermatophyta</taxon>
        <taxon>Magnoliopsida</taxon>
        <taxon>eudicotyledons</taxon>
        <taxon>Gunneridae</taxon>
        <taxon>Pentapetalae</taxon>
        <taxon>rosids</taxon>
        <taxon>fabids</taxon>
        <taxon>Fabales</taxon>
        <taxon>Fabaceae</taxon>
        <taxon>Papilionoideae</taxon>
        <taxon>50 kb inversion clade</taxon>
        <taxon>NPAAA clade</taxon>
        <taxon>Hologalegina</taxon>
        <taxon>IRL clade</taxon>
        <taxon>Trifolieae</taxon>
        <taxon>Trifolium</taxon>
    </lineage>
</organism>
<dbReference type="SUPFAM" id="SSF49785">
    <property type="entry name" value="Galactose-binding domain-like"/>
    <property type="match status" value="1"/>
</dbReference>
<dbReference type="Pfam" id="PF02018">
    <property type="entry name" value="CBM_4_9"/>
    <property type="match status" value="1"/>
</dbReference>
<dbReference type="InterPro" id="IPR044846">
    <property type="entry name" value="GH10"/>
</dbReference>
<dbReference type="InterPro" id="IPR008979">
    <property type="entry name" value="Galactose-bd-like_sf"/>
</dbReference>
<comment type="similarity">
    <text evidence="1">Belongs to the glycosyl hydrolase 10 (cellulase F) family.</text>
</comment>
<evidence type="ECO:0000313" key="7">
    <source>
        <dbReference type="EMBL" id="GAU29675.1"/>
    </source>
</evidence>
<keyword evidence="2" id="KW-0677">Repeat</keyword>
<proteinExistence type="inferred from homology"/>
<keyword evidence="8" id="KW-1185">Reference proteome</keyword>
<dbReference type="SUPFAM" id="SSF51445">
    <property type="entry name" value="(Trans)glycosidases"/>
    <property type="match status" value="1"/>
</dbReference>
<dbReference type="EMBL" id="DF973402">
    <property type="protein sequence ID" value="GAU29675.1"/>
    <property type="molecule type" value="Genomic_DNA"/>
</dbReference>
<sequence>MNDGLKGWTTFGDAKIELRESLGNKYVVAHSRNQPHDSVSRNIHLQKGLHYSLSAWIQVSEADVPVTAVVKTTKEYKFGGAIYAESNCWSMLKGGFTADTTEVAQLYFQSNTTSAEIWIDNISLQPFTEKEWSSHQEQSSQEEMLRYAKKHGIFVRGHNILWNDPRYQPNWVSSLSSSQLNAAVQRRVNSVVQRYKGQLIGWDVVNENLHFSFFESKLGQDFSARMHNQVHNIDPRTLLFLNDYNTIEESRDGLSSPSRYIQKIRQIQSSNRQLPLAIGLESHFPSSPPNLPYMRASLDILRSSGYFEQVLREAHSHPRIRGIVLWTAWKPNGCYRMCLTDNNFRNLPTGNVVDKLLKEWGKRTVSTMTDENGFLETSLFHGDYDVEISHPVKKNYTFTHKMQVLSKDESEKTRQFIQLSI</sequence>
<dbReference type="PROSITE" id="PS51760">
    <property type="entry name" value="GH10_2"/>
    <property type="match status" value="1"/>
</dbReference>